<dbReference type="Proteomes" id="UP000184032">
    <property type="component" value="Unassembled WGS sequence"/>
</dbReference>
<evidence type="ECO:0000313" key="3">
    <source>
        <dbReference type="Proteomes" id="UP000184032"/>
    </source>
</evidence>
<feature type="transmembrane region" description="Helical" evidence="1">
    <location>
        <begin position="6"/>
        <end position="23"/>
    </location>
</feature>
<dbReference type="RefSeq" id="WP_073182991.1">
    <property type="nucleotide sequence ID" value="NZ_FQXI01000001.1"/>
</dbReference>
<gene>
    <name evidence="2" type="ORF">SAMN02745245_00245</name>
</gene>
<proteinExistence type="predicted"/>
<dbReference type="OrthoDB" id="47603at2"/>
<evidence type="ECO:0000256" key="1">
    <source>
        <dbReference type="SAM" id="Phobius"/>
    </source>
</evidence>
<protein>
    <submittedName>
        <fullName evidence="2">Uncharacterized protein</fullName>
    </submittedName>
</protein>
<reference evidence="2 3" key="1">
    <citation type="submission" date="2016-11" db="EMBL/GenBank/DDBJ databases">
        <authorList>
            <person name="Jaros S."/>
            <person name="Januszkiewicz K."/>
            <person name="Wedrychowicz H."/>
        </authorList>
    </citation>
    <scope>NUCLEOTIDE SEQUENCE [LARGE SCALE GENOMIC DNA]</scope>
    <source>
        <strain evidence="2 3">DSM 21120</strain>
    </source>
</reference>
<dbReference type="STRING" id="1120995.SAMN02745245_00245"/>
<dbReference type="EMBL" id="FQXI01000001">
    <property type="protein sequence ID" value="SHG98771.1"/>
    <property type="molecule type" value="Genomic_DNA"/>
</dbReference>
<dbReference type="InterPro" id="IPR038690">
    <property type="entry name" value="NusG_2_sf"/>
</dbReference>
<organism evidence="2 3">
    <name type="scientific">Anaerosphaera aminiphila DSM 21120</name>
    <dbReference type="NCBI Taxonomy" id="1120995"/>
    <lineage>
        <taxon>Bacteria</taxon>
        <taxon>Bacillati</taxon>
        <taxon>Bacillota</taxon>
        <taxon>Tissierellia</taxon>
        <taxon>Tissierellales</taxon>
        <taxon>Peptoniphilaceae</taxon>
        <taxon>Anaerosphaera</taxon>
    </lineage>
</organism>
<keyword evidence="3" id="KW-1185">Reference proteome</keyword>
<keyword evidence="1" id="KW-0812">Transmembrane</keyword>
<name>A0A1M5PAB1_9FIRM</name>
<dbReference type="Pfam" id="PF07009">
    <property type="entry name" value="NusG_II"/>
    <property type="match status" value="1"/>
</dbReference>
<sequence>MKKGDYVVVILIFLISVTIFYISKTNLSTSSDSNLIVNVNGEIVERQKLNSEVSEKEFVVESEFGKNIIVVEDDSVYIKDSDCKDKTCIKMGKISKVGQSLVCLPNRLIVTIEGNSDVDVVLQ</sequence>
<keyword evidence="1" id="KW-0472">Membrane</keyword>
<dbReference type="Gene3D" id="2.60.320.10">
    <property type="entry name" value="N-utilization substance G protein NusG, insert domain"/>
    <property type="match status" value="1"/>
</dbReference>
<evidence type="ECO:0000313" key="2">
    <source>
        <dbReference type="EMBL" id="SHG98771.1"/>
    </source>
</evidence>
<dbReference type="CDD" id="cd09911">
    <property type="entry name" value="Lin0431_like"/>
    <property type="match status" value="1"/>
</dbReference>
<dbReference type="AlphaFoldDB" id="A0A1M5PAB1"/>
<accession>A0A1M5PAB1</accession>
<keyword evidence="1" id="KW-1133">Transmembrane helix</keyword>